<dbReference type="EMBL" id="BPLQ01010296">
    <property type="protein sequence ID" value="GIY49815.1"/>
    <property type="molecule type" value="Genomic_DNA"/>
</dbReference>
<evidence type="ECO:0000313" key="2">
    <source>
        <dbReference type="EMBL" id="GIY49815.1"/>
    </source>
</evidence>
<feature type="compositionally biased region" description="Basic residues" evidence="1">
    <location>
        <begin position="105"/>
        <end position="114"/>
    </location>
</feature>
<feature type="region of interest" description="Disordered" evidence="1">
    <location>
        <begin position="72"/>
        <end position="114"/>
    </location>
</feature>
<name>A0AAV4TVA9_9ARAC</name>
<accession>A0AAV4TVA9</accession>
<keyword evidence="3" id="KW-1185">Reference proteome</keyword>
<sequence length="114" mass="12993">MGFVSNHFSKRFRRCFTSIPPMARRSLLIRFPNREHLIPHKRFSSFGHSASRDLISIRQTLLGDSGKRGTLSLPIANSIPPNRPNLLSQDSNDISRPPLLVSNRTNKKKRTRSS</sequence>
<gene>
    <name evidence="2" type="ORF">CDAR_9491</name>
</gene>
<reference evidence="2 3" key="1">
    <citation type="submission" date="2021-06" db="EMBL/GenBank/DDBJ databases">
        <title>Caerostris darwini draft genome.</title>
        <authorList>
            <person name="Kono N."/>
            <person name="Arakawa K."/>
        </authorList>
    </citation>
    <scope>NUCLEOTIDE SEQUENCE [LARGE SCALE GENOMIC DNA]</scope>
</reference>
<evidence type="ECO:0000256" key="1">
    <source>
        <dbReference type="SAM" id="MobiDB-lite"/>
    </source>
</evidence>
<feature type="compositionally biased region" description="Polar residues" evidence="1">
    <location>
        <begin position="85"/>
        <end position="94"/>
    </location>
</feature>
<evidence type="ECO:0000313" key="3">
    <source>
        <dbReference type="Proteomes" id="UP001054837"/>
    </source>
</evidence>
<organism evidence="2 3">
    <name type="scientific">Caerostris darwini</name>
    <dbReference type="NCBI Taxonomy" id="1538125"/>
    <lineage>
        <taxon>Eukaryota</taxon>
        <taxon>Metazoa</taxon>
        <taxon>Ecdysozoa</taxon>
        <taxon>Arthropoda</taxon>
        <taxon>Chelicerata</taxon>
        <taxon>Arachnida</taxon>
        <taxon>Araneae</taxon>
        <taxon>Araneomorphae</taxon>
        <taxon>Entelegynae</taxon>
        <taxon>Araneoidea</taxon>
        <taxon>Araneidae</taxon>
        <taxon>Caerostris</taxon>
    </lineage>
</organism>
<dbReference type="Proteomes" id="UP001054837">
    <property type="component" value="Unassembled WGS sequence"/>
</dbReference>
<proteinExistence type="predicted"/>
<dbReference type="AlphaFoldDB" id="A0AAV4TVA9"/>
<comment type="caution">
    <text evidence="2">The sequence shown here is derived from an EMBL/GenBank/DDBJ whole genome shotgun (WGS) entry which is preliminary data.</text>
</comment>
<protein>
    <submittedName>
        <fullName evidence="2">Uncharacterized protein</fullName>
    </submittedName>
</protein>